<dbReference type="Pfam" id="PF02357">
    <property type="entry name" value="NusG"/>
    <property type="match status" value="1"/>
</dbReference>
<protein>
    <submittedName>
        <fullName evidence="5">Transcription antitermination factor NusG</fullName>
    </submittedName>
</protein>
<accession>A0ABV2R681</accession>
<dbReference type="SUPFAM" id="SSF82679">
    <property type="entry name" value="N-utilization substance G protein NusG, N-terminal domain"/>
    <property type="match status" value="1"/>
</dbReference>
<dbReference type="PANTHER" id="PTHR30265">
    <property type="entry name" value="RHO-INTERACTING TRANSCRIPTION TERMINATION FACTOR NUSG"/>
    <property type="match status" value="1"/>
</dbReference>
<dbReference type="CDD" id="cd06091">
    <property type="entry name" value="KOW_NusG"/>
    <property type="match status" value="1"/>
</dbReference>
<dbReference type="InterPro" id="IPR043425">
    <property type="entry name" value="NusG-like"/>
</dbReference>
<keyword evidence="1" id="KW-0889">Transcription antitermination</keyword>
<gene>
    <name evidence="5" type="ORF">ABIE08_004134</name>
</gene>
<evidence type="ECO:0000313" key="5">
    <source>
        <dbReference type="EMBL" id="MET4636176.1"/>
    </source>
</evidence>
<dbReference type="InterPro" id="IPR006645">
    <property type="entry name" value="NGN-like_dom"/>
</dbReference>
<dbReference type="PANTHER" id="PTHR30265:SF4">
    <property type="entry name" value="KOW MOTIF FAMILY PROTEIN, EXPRESSED"/>
    <property type="match status" value="1"/>
</dbReference>
<dbReference type="EMBL" id="JBEPSM010000004">
    <property type="protein sequence ID" value="MET4636176.1"/>
    <property type="molecule type" value="Genomic_DNA"/>
</dbReference>
<proteinExistence type="predicted"/>
<comment type="caution">
    <text evidence="5">The sequence shown here is derived from an EMBL/GenBank/DDBJ whole genome shotgun (WGS) entry which is preliminary data.</text>
</comment>
<dbReference type="Gene3D" id="3.30.70.940">
    <property type="entry name" value="NusG, N-terminal domain"/>
    <property type="match status" value="1"/>
</dbReference>
<evidence type="ECO:0000256" key="1">
    <source>
        <dbReference type="ARBA" id="ARBA00022814"/>
    </source>
</evidence>
<sequence length="229" mass="25186">MTMAMARLTMNDKIWRVGDIVEPAARGRALASFVPGSCGWYIVYVAGGDSRATMALERRGYTVYRPMVQRWVSVKRRGGLRADRTQSKLRKGKAWRKPEPTLQRISVPLYPQYVFVAIDPRRGTWWDLTDIPGVAAVIRHNSSEVVRLADDVISGMKGIEERGTFDEAKPAKALKPKAGTKIRVVSGPFASFAGVVVNGGDPVTVICEVFVFGGNTPVSMPLDHIEVLA</sequence>
<keyword evidence="6" id="KW-1185">Reference proteome</keyword>
<dbReference type="InterPro" id="IPR036735">
    <property type="entry name" value="NGN_dom_sf"/>
</dbReference>
<dbReference type="Proteomes" id="UP001549321">
    <property type="component" value="Unassembled WGS sequence"/>
</dbReference>
<feature type="domain" description="NusG-like N-terminal" evidence="4">
    <location>
        <begin position="40"/>
        <end position="155"/>
    </location>
</feature>
<organism evidence="5 6">
    <name type="scientific">Kaistia defluvii</name>
    <dbReference type="NCBI Taxonomy" id="410841"/>
    <lineage>
        <taxon>Bacteria</taxon>
        <taxon>Pseudomonadati</taxon>
        <taxon>Pseudomonadota</taxon>
        <taxon>Alphaproteobacteria</taxon>
        <taxon>Hyphomicrobiales</taxon>
        <taxon>Kaistiaceae</taxon>
        <taxon>Kaistia</taxon>
    </lineage>
</organism>
<evidence type="ECO:0000313" key="6">
    <source>
        <dbReference type="Proteomes" id="UP001549321"/>
    </source>
</evidence>
<evidence type="ECO:0000256" key="2">
    <source>
        <dbReference type="ARBA" id="ARBA00023015"/>
    </source>
</evidence>
<keyword evidence="3" id="KW-0804">Transcription</keyword>
<reference evidence="5 6" key="1">
    <citation type="submission" date="2024-06" db="EMBL/GenBank/DDBJ databases">
        <title>Sorghum-associated microbial communities from plants grown in Nebraska, USA.</title>
        <authorList>
            <person name="Schachtman D."/>
        </authorList>
    </citation>
    <scope>NUCLEOTIDE SEQUENCE [LARGE SCALE GENOMIC DNA]</scope>
    <source>
        <strain evidence="5 6">3207</strain>
    </source>
</reference>
<evidence type="ECO:0000259" key="4">
    <source>
        <dbReference type="Pfam" id="PF02357"/>
    </source>
</evidence>
<keyword evidence="2" id="KW-0805">Transcription regulation</keyword>
<dbReference type="InterPro" id="IPR008991">
    <property type="entry name" value="Translation_prot_SH3-like_sf"/>
</dbReference>
<evidence type="ECO:0000256" key="3">
    <source>
        <dbReference type="ARBA" id="ARBA00023163"/>
    </source>
</evidence>
<name>A0ABV2R681_9HYPH</name>
<dbReference type="SUPFAM" id="SSF50104">
    <property type="entry name" value="Translation proteins SH3-like domain"/>
    <property type="match status" value="1"/>
</dbReference>